<proteinExistence type="inferred from homology"/>
<keyword evidence="6" id="KW-0547">Nucleotide-binding</keyword>
<evidence type="ECO:0000313" key="16">
    <source>
        <dbReference type="Proteomes" id="UP000728032"/>
    </source>
</evidence>
<feature type="region of interest" description="Disordered" evidence="12">
    <location>
        <begin position="863"/>
        <end position="922"/>
    </location>
</feature>
<dbReference type="SUPFAM" id="SSF101386">
    <property type="entry name" value="all-alpha NTP pyrophosphatases"/>
    <property type="match status" value="2"/>
</dbReference>
<evidence type="ECO:0000256" key="7">
    <source>
        <dbReference type="ARBA" id="ARBA00022777"/>
    </source>
</evidence>
<dbReference type="GO" id="GO:0046047">
    <property type="term" value="P:TTP catabolic process"/>
    <property type="evidence" value="ECO:0007669"/>
    <property type="project" value="TreeGrafter"/>
</dbReference>
<evidence type="ECO:0000256" key="11">
    <source>
        <dbReference type="RuleBase" id="RU003953"/>
    </source>
</evidence>
<dbReference type="NCBIfam" id="NF007113">
    <property type="entry name" value="PRK09562.1"/>
    <property type="match status" value="1"/>
</dbReference>
<keyword evidence="7" id="KW-0418">Kinase</keyword>
<dbReference type="GO" id="GO:0047429">
    <property type="term" value="F:nucleoside triphosphate diphosphatase activity"/>
    <property type="evidence" value="ECO:0007669"/>
    <property type="project" value="InterPro"/>
</dbReference>
<dbReference type="InterPro" id="IPR025866">
    <property type="entry name" value="PolyA_pol_arg_C_dom"/>
</dbReference>
<dbReference type="EMBL" id="OC914836">
    <property type="protein sequence ID" value="CAD7636586.1"/>
    <property type="molecule type" value="Genomic_DNA"/>
</dbReference>
<dbReference type="InterPro" id="IPR048015">
    <property type="entry name" value="NTP-PPase_MazG-like_N"/>
</dbReference>
<evidence type="ECO:0000256" key="2">
    <source>
        <dbReference type="ARBA" id="ARBA00007265"/>
    </source>
</evidence>
<dbReference type="CDD" id="cd05398">
    <property type="entry name" value="NT_ClassII-CCAase"/>
    <property type="match status" value="1"/>
</dbReference>
<evidence type="ECO:0000313" key="15">
    <source>
        <dbReference type="EMBL" id="CAD7636586.1"/>
    </source>
</evidence>
<dbReference type="Pfam" id="PF01743">
    <property type="entry name" value="PolyA_pol"/>
    <property type="match status" value="1"/>
</dbReference>
<dbReference type="GO" id="GO:0003723">
    <property type="term" value="F:RNA binding"/>
    <property type="evidence" value="ECO:0007669"/>
    <property type="project" value="UniProtKB-KW"/>
</dbReference>
<dbReference type="CDD" id="cd11528">
    <property type="entry name" value="NTP-PPase_MazG_Nterm"/>
    <property type="match status" value="1"/>
</dbReference>
<dbReference type="Pfam" id="PF03819">
    <property type="entry name" value="MazG"/>
    <property type="match status" value="1"/>
</dbReference>
<dbReference type="SMART" id="SM00278">
    <property type="entry name" value="HhH1"/>
    <property type="match status" value="3"/>
</dbReference>
<dbReference type="InterPro" id="IPR011551">
    <property type="entry name" value="NTP_PyrPHydrolase_MazG"/>
</dbReference>
<dbReference type="CDD" id="cd11529">
    <property type="entry name" value="NTP-PPase_MazG_Cterm"/>
    <property type="match status" value="1"/>
</dbReference>
<dbReference type="GO" id="GO:0006203">
    <property type="term" value="P:dGTP catabolic process"/>
    <property type="evidence" value="ECO:0007669"/>
    <property type="project" value="TreeGrafter"/>
</dbReference>
<dbReference type="EMBL" id="CAJPVJ010000011">
    <property type="protein sequence ID" value="CAG2157820.1"/>
    <property type="molecule type" value="Genomic_DNA"/>
</dbReference>
<evidence type="ECO:0000256" key="8">
    <source>
        <dbReference type="ARBA" id="ARBA00022840"/>
    </source>
</evidence>
<dbReference type="EC" id="2.7.6.3" evidence="3"/>
<evidence type="ECO:0000256" key="9">
    <source>
        <dbReference type="ARBA" id="ARBA00022909"/>
    </source>
</evidence>
<dbReference type="Pfam" id="PF12626">
    <property type="entry name" value="PolyA_pol_arg_C"/>
    <property type="match status" value="1"/>
</dbReference>
<dbReference type="InterPro" id="IPR003583">
    <property type="entry name" value="Hlx-hairpin-Hlx_DNA-bd_motif"/>
</dbReference>
<feature type="compositionally biased region" description="Polar residues" evidence="12">
    <location>
        <begin position="382"/>
        <end position="402"/>
    </location>
</feature>
<dbReference type="Gene3D" id="3.30.70.560">
    <property type="entry name" value="7,8-Dihydro-6-hydroxymethylpterin-pyrophosphokinase HPPK"/>
    <property type="match status" value="1"/>
</dbReference>
<evidence type="ECO:0000256" key="1">
    <source>
        <dbReference type="ARBA" id="ARBA00005051"/>
    </source>
</evidence>
<dbReference type="Pfam" id="PF13291">
    <property type="entry name" value="ACT_4"/>
    <property type="match status" value="1"/>
</dbReference>
<feature type="signal peptide" evidence="13">
    <location>
        <begin position="1"/>
        <end position="15"/>
    </location>
</feature>
<dbReference type="GO" id="GO:0003677">
    <property type="term" value="F:DNA binding"/>
    <property type="evidence" value="ECO:0007669"/>
    <property type="project" value="InterPro"/>
</dbReference>
<dbReference type="GO" id="GO:0016301">
    <property type="term" value="F:kinase activity"/>
    <property type="evidence" value="ECO:0007669"/>
    <property type="project" value="UniProtKB-KW"/>
</dbReference>
<dbReference type="GO" id="GO:0046061">
    <property type="term" value="P:dATP catabolic process"/>
    <property type="evidence" value="ECO:0007669"/>
    <property type="project" value="TreeGrafter"/>
</dbReference>
<dbReference type="InterPro" id="IPR035907">
    <property type="entry name" value="Hppk_sf"/>
</dbReference>
<dbReference type="SUPFAM" id="SSF55083">
    <property type="entry name" value="6-hydroxymethyl-7,8-dihydropterin pyrophosphokinase, HPPK"/>
    <property type="match status" value="1"/>
</dbReference>
<dbReference type="InterPro" id="IPR010994">
    <property type="entry name" value="RuvA_2-like"/>
</dbReference>
<dbReference type="Pfam" id="PF01288">
    <property type="entry name" value="HPPK"/>
    <property type="match status" value="1"/>
</dbReference>
<dbReference type="Gene3D" id="1.10.150.280">
    <property type="entry name" value="AF1531-like domain"/>
    <property type="match status" value="1"/>
</dbReference>
<name>A0A7R9L7M4_9ACAR</name>
<dbReference type="InterPro" id="IPR004509">
    <property type="entry name" value="Competence_ComEA_HhH"/>
</dbReference>
<dbReference type="NCBIfam" id="TIGR01498">
    <property type="entry name" value="folK"/>
    <property type="match status" value="1"/>
</dbReference>
<dbReference type="NCBIfam" id="TIGR01942">
    <property type="entry name" value="pcnB"/>
    <property type="match status" value="1"/>
</dbReference>
<dbReference type="InterPro" id="IPR010206">
    <property type="entry name" value="PolA_pol_I"/>
</dbReference>
<dbReference type="InterPro" id="IPR002912">
    <property type="entry name" value="ACT_dom"/>
</dbReference>
<evidence type="ECO:0000256" key="6">
    <source>
        <dbReference type="ARBA" id="ARBA00022741"/>
    </source>
</evidence>
<dbReference type="InterPro" id="IPR002646">
    <property type="entry name" value="PolA_pol_head_dom"/>
</dbReference>
<dbReference type="SUPFAM" id="SSF81891">
    <property type="entry name" value="Poly A polymerase C-terminal region-like"/>
    <property type="match status" value="1"/>
</dbReference>
<gene>
    <name evidence="15" type="ORF">ONB1V03_LOCUS285</name>
</gene>
<sequence>MVWTMLNYILHNVVSLFMNLIVRLKRIGKCNRHVGKVCKLWWKRMIAVINIRQVNTISEADGIANMKLLIEVKGLAQLSRLLARLEQQPGIISARRLVQGHKMQQLFAIMKQLRAECPWDREQTPESLTRYAIEEAYEVEEAVRSGDIDEIKNELGDLLLQVVFQSQMYSEQGAFDFNDVVDVLCQKLIRRHPHVFQKQQFDNLTPEQVSVLWQEIKQQEKQGKTQSRLDAVKHGPALSQAENIQKNVAKVGFDFPDVAQAYDKVKEELAEFEEALQSEKPDEIMEEFGRKLGISSEMALLGTIYKFKSRFAYIEDQINFKNKRLEDASLEEMDLLWDQAKQQLKSKLLLELFDQAYLNWKAQQQAHDAQLKKVDDQYYLSRPNSKTSPSNSNHKGPSSPTQSLNSSASKVSLNSASVEQLQQLTGVGAKKAQAIIAYRNQNGGFKSIDDLKKVKGIGEKLFEQNRARLTGYEAYIVGGGVRDLMLGLNPKDYDAVTNATPSQVKEVFGRRCRIIGRRFELAHVYSGRELIEVATFRAPPKKAITSAQGMILRDNNWGTIEQDFARRDFSINAMYYQPRKGEVLDFCNAIDDIKTKTLRLLGDPALRFEEDPVRMLRTLRFAAKLNFSIDPKILDVFTQEMTQLLRDVSPHRLYDESQKLFTMGHLHRVMPMLIEFGIWKQLFADISPEITQFIERAAKNTDQRIQMGKTINPAFFYAVLLWNNFLARCDFYHAKGVVAAEARAQAGLDVLKRQATRTIIPRFAETFIREVWEMQSRLLNPKPQQIEALSGHARFRAGFDFLLLREKSGDASTNGMGAWWEAYQDMSTDEKERAIGSYNRQRAKSRKKLAEVAPVEDVKATASTQIEPLVKEQESRSRRSRAKPNSTSSQDFRSRSDARTAVNKGEITADHPITKRRRVQRSNLGDSEQILREAVEKLRNLGVVTVSKLYQSPPMGPQDQPNYHNAVAELHTDLAPLALLDELQRIENESGRVRLRRWGERTLDLDLLLYAEKNIINERLTVPHIGILERDFVVIPLLDLDPELQVNGQSLQKLDFVQHSTLSVLADQSWAD</sequence>
<organism evidence="15">
    <name type="scientific">Oppiella nova</name>
    <dbReference type="NCBI Taxonomy" id="334625"/>
    <lineage>
        <taxon>Eukaryota</taxon>
        <taxon>Metazoa</taxon>
        <taxon>Ecdysozoa</taxon>
        <taxon>Arthropoda</taxon>
        <taxon>Chelicerata</taxon>
        <taxon>Arachnida</taxon>
        <taxon>Acari</taxon>
        <taxon>Acariformes</taxon>
        <taxon>Sarcoptiformes</taxon>
        <taxon>Oribatida</taxon>
        <taxon>Brachypylina</taxon>
        <taxon>Oppioidea</taxon>
        <taxon>Oppiidae</taxon>
        <taxon>Oppiella</taxon>
    </lineage>
</organism>
<evidence type="ECO:0000256" key="13">
    <source>
        <dbReference type="SAM" id="SignalP"/>
    </source>
</evidence>
<dbReference type="GO" id="GO:0046654">
    <property type="term" value="P:tetrahydrofolate biosynthetic process"/>
    <property type="evidence" value="ECO:0007669"/>
    <property type="project" value="UniProtKB-UniPathway"/>
</dbReference>
<dbReference type="NCBIfam" id="TIGR00426">
    <property type="entry name" value="competence protein ComEA helix-hairpin-helix repeat region"/>
    <property type="match status" value="1"/>
</dbReference>
<evidence type="ECO:0000256" key="3">
    <source>
        <dbReference type="ARBA" id="ARBA00013253"/>
    </source>
</evidence>
<dbReference type="CDD" id="cd04876">
    <property type="entry name" value="ACT_RelA-SpoT"/>
    <property type="match status" value="1"/>
</dbReference>
<dbReference type="InterPro" id="IPR043519">
    <property type="entry name" value="NT_sf"/>
</dbReference>
<dbReference type="PANTHER" id="PTHR30522">
    <property type="entry name" value="NUCLEOSIDE TRIPHOSPHATE PYROPHOSPHOHYDROLASE"/>
    <property type="match status" value="1"/>
</dbReference>
<dbReference type="CDD" id="cd00483">
    <property type="entry name" value="HPPK"/>
    <property type="match status" value="1"/>
</dbReference>
<dbReference type="Pfam" id="PF12627">
    <property type="entry name" value="PolyA_pol_RNAbd"/>
    <property type="match status" value="1"/>
</dbReference>
<feature type="chain" id="PRO_5035591936" description="2-amino-4-hydroxy-6-hydroxymethyldihydropteridine diphosphokinase" evidence="13">
    <location>
        <begin position="16"/>
        <end position="1072"/>
    </location>
</feature>
<feature type="region of interest" description="Disordered" evidence="12">
    <location>
        <begin position="380"/>
        <end position="409"/>
    </location>
</feature>
<dbReference type="Gene3D" id="1.10.287.1080">
    <property type="entry name" value="MazG-like"/>
    <property type="match status" value="2"/>
</dbReference>
<dbReference type="GO" id="GO:1990817">
    <property type="term" value="F:poly(A) RNA polymerase activity"/>
    <property type="evidence" value="ECO:0007669"/>
    <property type="project" value="InterPro"/>
</dbReference>
<dbReference type="FunFam" id="1.10.287.1080:FF:000001">
    <property type="entry name" value="Nucleoside triphosphate pyrophosphohydrolase"/>
    <property type="match status" value="1"/>
</dbReference>
<dbReference type="GO" id="GO:0006281">
    <property type="term" value="P:DNA repair"/>
    <property type="evidence" value="ECO:0007669"/>
    <property type="project" value="InterPro"/>
</dbReference>
<keyword evidence="13" id="KW-0732">Signal</keyword>
<comment type="similarity">
    <text evidence="2 11">Belongs to the tRNA nucleotidyltransferase/poly(A) polymerase family.</text>
</comment>
<evidence type="ECO:0000256" key="12">
    <source>
        <dbReference type="SAM" id="MobiDB-lite"/>
    </source>
</evidence>
<evidence type="ECO:0000256" key="4">
    <source>
        <dbReference type="ARBA" id="ARBA00022664"/>
    </source>
</evidence>
<dbReference type="AlphaFoldDB" id="A0A7R9L7M4"/>
<dbReference type="InterPro" id="IPR004518">
    <property type="entry name" value="MazG-like_dom"/>
</dbReference>
<dbReference type="GO" id="GO:0001680">
    <property type="term" value="P:tRNA 3'-terminal CCA addition"/>
    <property type="evidence" value="ECO:0007669"/>
    <property type="project" value="UniProtKB-ARBA"/>
</dbReference>
<dbReference type="GO" id="GO:0046656">
    <property type="term" value="P:folic acid biosynthetic process"/>
    <property type="evidence" value="ECO:0007669"/>
    <property type="project" value="UniProtKB-KW"/>
</dbReference>
<keyword evidence="9" id="KW-0289">Folate biosynthesis</keyword>
<evidence type="ECO:0000259" key="14">
    <source>
        <dbReference type="PROSITE" id="PS00794"/>
    </source>
</evidence>
<dbReference type="GO" id="GO:0046052">
    <property type="term" value="P:UTP catabolic process"/>
    <property type="evidence" value="ECO:0007669"/>
    <property type="project" value="TreeGrafter"/>
</dbReference>
<keyword evidence="10" id="KW-0804">Transcription</keyword>
<keyword evidence="8" id="KW-0067">ATP-binding</keyword>
<dbReference type="OrthoDB" id="6237065at2759"/>
<accession>A0A7R9L7M4</accession>
<keyword evidence="4" id="KW-0507">mRNA processing</keyword>
<dbReference type="Gene3D" id="1.10.3090.10">
    <property type="entry name" value="cca-adding enzyme, domain 2"/>
    <property type="match status" value="1"/>
</dbReference>
<dbReference type="GO" id="GO:0003848">
    <property type="term" value="F:2-amino-4-hydroxy-6-hydroxymethyldihydropteridine diphosphokinase activity"/>
    <property type="evidence" value="ECO:0007669"/>
    <property type="project" value="UniProtKB-EC"/>
</dbReference>
<dbReference type="InterPro" id="IPR032828">
    <property type="entry name" value="PolyA_RNA-bd"/>
</dbReference>
<dbReference type="SUPFAM" id="SSF81301">
    <property type="entry name" value="Nucleotidyltransferase"/>
    <property type="match status" value="1"/>
</dbReference>
<dbReference type="Proteomes" id="UP000728032">
    <property type="component" value="Unassembled WGS sequence"/>
</dbReference>
<dbReference type="GO" id="GO:0006397">
    <property type="term" value="P:mRNA processing"/>
    <property type="evidence" value="ECO:0007669"/>
    <property type="project" value="UniProtKB-KW"/>
</dbReference>
<dbReference type="SUPFAM" id="SSF47781">
    <property type="entry name" value="RuvA domain 2-like"/>
    <property type="match status" value="1"/>
</dbReference>
<dbReference type="Gene3D" id="3.30.460.10">
    <property type="entry name" value="Beta Polymerase, domain 2"/>
    <property type="match status" value="1"/>
</dbReference>
<dbReference type="UniPathway" id="UPA00077">
    <property type="reaction ID" value="UER00155"/>
</dbReference>
<keyword evidence="11" id="KW-0694">RNA-binding</keyword>
<dbReference type="NCBIfam" id="TIGR00444">
    <property type="entry name" value="mazG"/>
    <property type="match status" value="1"/>
</dbReference>
<protein>
    <recommendedName>
        <fullName evidence="3">2-amino-4-hydroxy-6-hydroxymethyldihydropteridine diphosphokinase</fullName>
        <ecNumber evidence="3">2.7.6.3</ecNumber>
    </recommendedName>
</protein>
<dbReference type="HAMAP" id="MF_00957">
    <property type="entry name" value="PolyA_pol"/>
    <property type="match status" value="1"/>
</dbReference>
<dbReference type="InterPro" id="IPR000550">
    <property type="entry name" value="Hppk"/>
</dbReference>
<comment type="pathway">
    <text evidence="1">Cofactor biosynthesis; tetrahydrofolate biosynthesis; 2-amino-4-hydroxy-6-hydroxymethyl-7,8-dihydropteridine diphosphate from 7,8-dihydroneopterin triphosphate: step 4/4.</text>
</comment>
<evidence type="ECO:0000256" key="10">
    <source>
        <dbReference type="ARBA" id="ARBA00023163"/>
    </source>
</evidence>
<reference evidence="15" key="1">
    <citation type="submission" date="2020-11" db="EMBL/GenBank/DDBJ databases">
        <authorList>
            <person name="Tran Van P."/>
        </authorList>
    </citation>
    <scope>NUCLEOTIDE SEQUENCE</scope>
</reference>
<keyword evidence="5 11" id="KW-0808">Transferase</keyword>
<dbReference type="PANTHER" id="PTHR30522:SF0">
    <property type="entry name" value="NUCLEOSIDE TRIPHOSPHATE PYROPHOSPHOHYDROLASE"/>
    <property type="match status" value="1"/>
</dbReference>
<dbReference type="InterPro" id="IPR048011">
    <property type="entry name" value="NTP-PPase_MazG-like_C"/>
</dbReference>
<evidence type="ECO:0000256" key="5">
    <source>
        <dbReference type="ARBA" id="ARBA00022679"/>
    </source>
</evidence>
<dbReference type="GO" id="GO:0046076">
    <property type="term" value="P:dTTP catabolic process"/>
    <property type="evidence" value="ECO:0007669"/>
    <property type="project" value="TreeGrafter"/>
</dbReference>
<dbReference type="PROSITE" id="PS00794">
    <property type="entry name" value="HPPK"/>
    <property type="match status" value="1"/>
</dbReference>
<dbReference type="GO" id="GO:0043633">
    <property type="term" value="P:polyadenylation-dependent RNA catabolic process"/>
    <property type="evidence" value="ECO:0007669"/>
    <property type="project" value="InterPro"/>
</dbReference>
<feature type="domain" description="7,8-dihydro-6-hydroxymethylpterin-pyrophosphokinase" evidence="14">
    <location>
        <begin position="997"/>
        <end position="1008"/>
    </location>
</feature>
<dbReference type="Pfam" id="PF12836">
    <property type="entry name" value="HHH_3"/>
    <property type="match status" value="1"/>
</dbReference>
<feature type="region of interest" description="Disordered" evidence="12">
    <location>
        <begin position="838"/>
        <end position="857"/>
    </location>
</feature>
<dbReference type="GO" id="GO:0005524">
    <property type="term" value="F:ATP binding"/>
    <property type="evidence" value="ECO:0007669"/>
    <property type="project" value="UniProtKB-KW"/>
</dbReference>
<dbReference type="Gene3D" id="3.30.70.260">
    <property type="match status" value="1"/>
</dbReference>
<dbReference type="GO" id="GO:0046081">
    <property type="term" value="P:dUTP catabolic process"/>
    <property type="evidence" value="ECO:0007669"/>
    <property type="project" value="TreeGrafter"/>
</dbReference>
<keyword evidence="16" id="KW-1185">Reference proteome</keyword>